<protein>
    <submittedName>
        <fullName evidence="1">Uncharacterized protein</fullName>
    </submittedName>
</protein>
<gene>
    <name evidence="1" type="ORF">METZ01_LOCUS286165</name>
</gene>
<reference evidence="1" key="1">
    <citation type="submission" date="2018-05" db="EMBL/GenBank/DDBJ databases">
        <authorList>
            <person name="Lanie J.A."/>
            <person name="Ng W.-L."/>
            <person name="Kazmierczak K.M."/>
            <person name="Andrzejewski T.M."/>
            <person name="Davidsen T.M."/>
            <person name="Wayne K.J."/>
            <person name="Tettelin H."/>
            <person name="Glass J.I."/>
            <person name="Rusch D."/>
            <person name="Podicherti R."/>
            <person name="Tsui H.-C.T."/>
            <person name="Winkler M.E."/>
        </authorList>
    </citation>
    <scope>NUCLEOTIDE SEQUENCE</scope>
</reference>
<dbReference type="AlphaFoldDB" id="A0A382LEN0"/>
<evidence type="ECO:0000313" key="1">
    <source>
        <dbReference type="EMBL" id="SVC33311.1"/>
    </source>
</evidence>
<sequence length="121" mass="13969">MVTYLGWVGPQDPDHNGIKWSNIAPKLKPDNWQEKAVLRDSQYLWITEGSTSSIKKLFWVHIYADDGEVSIDRRHFLTLEEAIDWANGLSDKQGKLPSLKVGPLQGWIITTRNNPRKRKEK</sequence>
<name>A0A382LEN0_9ZZZZ</name>
<proteinExistence type="predicted"/>
<accession>A0A382LEN0</accession>
<organism evidence="1">
    <name type="scientific">marine metagenome</name>
    <dbReference type="NCBI Taxonomy" id="408172"/>
    <lineage>
        <taxon>unclassified sequences</taxon>
        <taxon>metagenomes</taxon>
        <taxon>ecological metagenomes</taxon>
    </lineage>
</organism>
<dbReference type="EMBL" id="UINC01085601">
    <property type="protein sequence ID" value="SVC33311.1"/>
    <property type="molecule type" value="Genomic_DNA"/>
</dbReference>